<accession>A0AAD8HD60</accession>
<feature type="region of interest" description="Disordered" evidence="1">
    <location>
        <begin position="184"/>
        <end position="256"/>
    </location>
</feature>
<feature type="compositionally biased region" description="Basic and acidic residues" evidence="1">
    <location>
        <begin position="35"/>
        <end position="51"/>
    </location>
</feature>
<dbReference type="PANTHER" id="PTHR34466:SF3">
    <property type="entry name" value="OS11G0129800 PROTEIN"/>
    <property type="match status" value="1"/>
</dbReference>
<proteinExistence type="predicted"/>
<gene>
    <name evidence="2" type="ORF">POM88_039700</name>
</gene>
<feature type="compositionally biased region" description="Polar residues" evidence="1">
    <location>
        <begin position="1"/>
        <end position="12"/>
    </location>
</feature>
<feature type="compositionally biased region" description="Polar residues" evidence="1">
    <location>
        <begin position="206"/>
        <end position="241"/>
    </location>
</feature>
<keyword evidence="3" id="KW-1185">Reference proteome</keyword>
<sequence>MATAAFKSSSRRSTTDKAPAKRRPQRSLSVSAVSRRSESDIDSDFLNKRDNPLFLTTKDSPPGQCKNNVVDDEVKVETLRGEIGFGLKSGLKGDDGSEVKFGQRGRSISRNVDNRRKSGVGRSLSRGPSVYGGASESELEQDSATSTNYESMNNSKSVLGNVRRSTSVRRGAYEYDVERVSPRLSNYQNTRKSTNIASSDGKKTNLVRNQGGTLQRTSLQSVSSRHSVTAASDDSVTSSRIPSWDDEISTGSMSEAEEKTIKAVCEQMKGSRMGSVTPTSEIYETVRSEVQRAISGIQDDLQNSIRRSNATGIATADVTSIAPDSVKPGAVELVLDIRREYATKLGESQERARKLRSDLAVEEHRGQELSRILKETLPEPKVSTIQRSYPGRRTSSERKRMSKRLTEEAMSYFDECVSISTFDSSDFSAAEDTSVNSFRDARLMSSSSSLPEVTPSNCVNHKKELVGHGQSTHNAKDSVPTANVSPLVSAIDSGDKNADYCRKSQFSLAREPTSTTGLQQEIKSYIKNSVVDLDKDDTNSKVTSFNSFNIEDYDLQGHAEGLLFDRVSYKNRIDSGSLHLCTADQLVVMIKTSQGICKEIL</sequence>
<reference evidence="2" key="2">
    <citation type="submission" date="2023-05" db="EMBL/GenBank/DDBJ databases">
        <authorList>
            <person name="Schelkunov M.I."/>
        </authorList>
    </citation>
    <scope>NUCLEOTIDE SEQUENCE</scope>
    <source>
        <strain evidence="2">Hsosn_3</strain>
        <tissue evidence="2">Leaf</tissue>
    </source>
</reference>
<feature type="region of interest" description="Disordered" evidence="1">
    <location>
        <begin position="1"/>
        <end position="68"/>
    </location>
</feature>
<reference evidence="2" key="1">
    <citation type="submission" date="2023-02" db="EMBL/GenBank/DDBJ databases">
        <title>Genome of toxic invasive species Heracleum sosnowskyi carries increased number of genes despite the absence of recent whole-genome duplications.</title>
        <authorList>
            <person name="Schelkunov M."/>
            <person name="Shtratnikova V."/>
            <person name="Makarenko M."/>
            <person name="Klepikova A."/>
            <person name="Omelchenko D."/>
            <person name="Novikova G."/>
            <person name="Obukhova E."/>
            <person name="Bogdanov V."/>
            <person name="Penin A."/>
            <person name="Logacheva M."/>
        </authorList>
    </citation>
    <scope>NUCLEOTIDE SEQUENCE</scope>
    <source>
        <strain evidence="2">Hsosn_3</strain>
        <tissue evidence="2">Leaf</tissue>
    </source>
</reference>
<organism evidence="2 3">
    <name type="scientific">Heracleum sosnowskyi</name>
    <dbReference type="NCBI Taxonomy" id="360622"/>
    <lineage>
        <taxon>Eukaryota</taxon>
        <taxon>Viridiplantae</taxon>
        <taxon>Streptophyta</taxon>
        <taxon>Embryophyta</taxon>
        <taxon>Tracheophyta</taxon>
        <taxon>Spermatophyta</taxon>
        <taxon>Magnoliopsida</taxon>
        <taxon>eudicotyledons</taxon>
        <taxon>Gunneridae</taxon>
        <taxon>Pentapetalae</taxon>
        <taxon>asterids</taxon>
        <taxon>campanulids</taxon>
        <taxon>Apiales</taxon>
        <taxon>Apiaceae</taxon>
        <taxon>Apioideae</taxon>
        <taxon>apioid superclade</taxon>
        <taxon>Tordylieae</taxon>
        <taxon>Tordyliinae</taxon>
        <taxon>Heracleum</taxon>
    </lineage>
</organism>
<protein>
    <submittedName>
        <fullName evidence="2">M protein, serotype 2.1 like</fullName>
    </submittedName>
</protein>
<evidence type="ECO:0000313" key="3">
    <source>
        <dbReference type="Proteomes" id="UP001237642"/>
    </source>
</evidence>
<name>A0AAD8HD60_9APIA</name>
<evidence type="ECO:0000256" key="1">
    <source>
        <dbReference type="SAM" id="MobiDB-lite"/>
    </source>
</evidence>
<dbReference type="Proteomes" id="UP001237642">
    <property type="component" value="Unassembled WGS sequence"/>
</dbReference>
<feature type="compositionally biased region" description="Polar residues" evidence="1">
    <location>
        <begin position="142"/>
        <end position="158"/>
    </location>
</feature>
<feature type="compositionally biased region" description="Polar residues" evidence="1">
    <location>
        <begin position="184"/>
        <end position="198"/>
    </location>
</feature>
<feature type="region of interest" description="Disordered" evidence="1">
    <location>
        <begin position="94"/>
        <end position="163"/>
    </location>
</feature>
<dbReference type="PANTHER" id="PTHR34466">
    <property type="entry name" value="OS11G0129800 PROTEIN"/>
    <property type="match status" value="1"/>
</dbReference>
<dbReference type="EMBL" id="JAUIZM010000009">
    <property type="protein sequence ID" value="KAK1364139.1"/>
    <property type="molecule type" value="Genomic_DNA"/>
</dbReference>
<comment type="caution">
    <text evidence="2">The sequence shown here is derived from an EMBL/GenBank/DDBJ whole genome shotgun (WGS) entry which is preliminary data.</text>
</comment>
<evidence type="ECO:0000313" key="2">
    <source>
        <dbReference type="EMBL" id="KAK1364139.1"/>
    </source>
</evidence>
<dbReference type="AlphaFoldDB" id="A0AAD8HD60"/>